<feature type="domain" description="Putative DNA-binding" evidence="1">
    <location>
        <begin position="5"/>
        <end position="90"/>
    </location>
</feature>
<dbReference type="InterPro" id="IPR018640">
    <property type="entry name" value="DUF2063"/>
</dbReference>
<proteinExistence type="predicted"/>
<gene>
    <name evidence="2" type="ORF">DI603_14755</name>
</gene>
<evidence type="ECO:0000259" key="1">
    <source>
        <dbReference type="Pfam" id="PF09836"/>
    </source>
</evidence>
<organism evidence="2 3">
    <name type="scientific">Roseateles depolymerans</name>
    <dbReference type="NCBI Taxonomy" id="76731"/>
    <lineage>
        <taxon>Bacteria</taxon>
        <taxon>Pseudomonadati</taxon>
        <taxon>Pseudomonadota</taxon>
        <taxon>Betaproteobacteria</taxon>
        <taxon>Burkholderiales</taxon>
        <taxon>Sphaerotilaceae</taxon>
        <taxon>Roseateles</taxon>
    </lineage>
</organism>
<evidence type="ECO:0000313" key="3">
    <source>
        <dbReference type="Proteomes" id="UP000249633"/>
    </source>
</evidence>
<dbReference type="AlphaFoldDB" id="A0A2W5DEM5"/>
<comment type="caution">
    <text evidence="2">The sequence shown here is derived from an EMBL/GenBank/DDBJ whole genome shotgun (WGS) entry which is preliminary data.</text>
</comment>
<accession>A0A2W5DEM5</accession>
<name>A0A2W5DEM5_9BURK</name>
<dbReference type="Pfam" id="PF09836">
    <property type="entry name" value="DUF2063"/>
    <property type="match status" value="1"/>
</dbReference>
<dbReference type="Proteomes" id="UP000249633">
    <property type="component" value="Unassembled WGS sequence"/>
</dbReference>
<protein>
    <recommendedName>
        <fullName evidence="1">Putative DNA-binding domain-containing protein</fullName>
    </recommendedName>
</protein>
<reference evidence="2 3" key="1">
    <citation type="submission" date="2017-08" db="EMBL/GenBank/DDBJ databases">
        <title>Infants hospitalized years apart are colonized by the same room-sourced microbial strains.</title>
        <authorList>
            <person name="Brooks B."/>
            <person name="Olm M.R."/>
            <person name="Firek B.A."/>
            <person name="Baker R."/>
            <person name="Thomas B.C."/>
            <person name="Morowitz M.J."/>
            <person name="Banfield J.F."/>
        </authorList>
    </citation>
    <scope>NUCLEOTIDE SEQUENCE [LARGE SCALE GENOMIC DNA]</scope>
    <source>
        <strain evidence="2">S2_012_000_R2_81</strain>
    </source>
</reference>
<sequence>MLKDQQALVLALLGQGPAPEALRGGAERGLQAYANNLRVLSGQALAVPFGRIRSALGEADFAAMAWHFWRDHPPLRGDLAQWGQDLPHWLEQRAGADSGLPGLARLEWALHQAERAADAELDAGSLQRLADTDADRLGLRMRPGVTLVMLEAAAWARLDEPAADGMALVSRQGWRGTWQRLNAEDAALTGVLLGGGSLQQALAAAHAALQATAGPASVQGTDAAPDYDFAGWLGRALSESWLQSAHVLTLP</sequence>
<evidence type="ECO:0000313" key="2">
    <source>
        <dbReference type="EMBL" id="PZP30385.1"/>
    </source>
</evidence>
<dbReference type="EMBL" id="QFOD01000014">
    <property type="protein sequence ID" value="PZP30385.1"/>
    <property type="molecule type" value="Genomic_DNA"/>
</dbReference>